<keyword evidence="2 5" id="KW-0132">Cell division</keyword>
<evidence type="ECO:0000256" key="1">
    <source>
        <dbReference type="ARBA" id="ARBA00022475"/>
    </source>
</evidence>
<dbReference type="STRING" id="1802401.A3B21_02270"/>
<dbReference type="Gene3D" id="3.30.1490.110">
    <property type="match status" value="1"/>
</dbReference>
<sequence length="417" mass="44060">MPQEPFVVGLDIGSTAVRLAVGQIVPTGAETELQIVGVSEVPASGISKGVISSIEDATAAVSSCVEKAERMLGAPLERAWVGISGLHILTEESRGVVAVGKPNGEITEEDVERAIEAARTVATPLNYEILHVIPKSFTVDGQSGIKDPVGMTGIRLEVDAQIIQGLSSQIKNLTKCIYRTGFDIEDLVLSVLATAETVTSARQKELGVAVVNIGGSTTGYAVFEEGDLLTTGIIPIGGDHVTADIAIGLRTSIDVAERVKIEYGTAIPKELNKKEEINLEEIGGEQETVSRKYVAEIIQARMEEVFEKLDRELKKIGRSGMLPSGVVFTGGGAKLSGLIELAKEKLRLPASLGYPGGVSSTLDRVSDLSFATAVGLTVWGAEMERKGGGGKLSRMINLKGLSRVTGGLRKLFKSLIP</sequence>
<dbReference type="Gene3D" id="3.30.420.40">
    <property type="match status" value="2"/>
</dbReference>
<protein>
    <recommendedName>
        <fullName evidence="5 6">Cell division protein FtsA</fullName>
    </recommendedName>
</protein>
<dbReference type="Proteomes" id="UP000176897">
    <property type="component" value="Unassembled WGS sequence"/>
</dbReference>
<dbReference type="GO" id="GO:0043093">
    <property type="term" value="P:FtsZ-dependent cytokinesis"/>
    <property type="evidence" value="ECO:0007669"/>
    <property type="project" value="UniProtKB-UniRule"/>
</dbReference>
<evidence type="ECO:0000256" key="6">
    <source>
        <dbReference type="PIRNR" id="PIRNR003101"/>
    </source>
</evidence>
<dbReference type="GO" id="GO:0009898">
    <property type="term" value="C:cytoplasmic side of plasma membrane"/>
    <property type="evidence" value="ECO:0007669"/>
    <property type="project" value="UniProtKB-UniRule"/>
</dbReference>
<dbReference type="SMART" id="SM00842">
    <property type="entry name" value="FtsA"/>
    <property type="match status" value="1"/>
</dbReference>
<comment type="caution">
    <text evidence="8">The sequence shown here is derived from an EMBL/GenBank/DDBJ whole genome shotgun (WGS) entry which is preliminary data.</text>
</comment>
<dbReference type="GO" id="GO:0032153">
    <property type="term" value="C:cell division site"/>
    <property type="evidence" value="ECO:0007669"/>
    <property type="project" value="UniProtKB-UniRule"/>
</dbReference>
<evidence type="ECO:0000313" key="8">
    <source>
        <dbReference type="EMBL" id="OGL80176.1"/>
    </source>
</evidence>
<evidence type="ECO:0000256" key="5">
    <source>
        <dbReference type="HAMAP-Rule" id="MF_02033"/>
    </source>
</evidence>
<comment type="subunit">
    <text evidence="5">Self-interacts. Interacts with FtsZ.</text>
</comment>
<comment type="function">
    <text evidence="5 6">Cell division protein that is involved in the assembly of the Z ring. May serve as a membrane anchor for the Z ring.</text>
</comment>
<keyword evidence="1 5" id="KW-1003">Cell membrane</keyword>
<dbReference type="SUPFAM" id="SSF53067">
    <property type="entry name" value="Actin-like ATPase domain"/>
    <property type="match status" value="2"/>
</dbReference>
<accession>A0A1F7UPH9</accession>
<dbReference type="InterPro" id="IPR003494">
    <property type="entry name" value="SHS2_FtsA"/>
</dbReference>
<evidence type="ECO:0000259" key="7">
    <source>
        <dbReference type="SMART" id="SM00842"/>
    </source>
</evidence>
<dbReference type="InterPro" id="IPR020823">
    <property type="entry name" value="Cell_div_FtsA"/>
</dbReference>
<dbReference type="InterPro" id="IPR050696">
    <property type="entry name" value="FtsA/MreB"/>
</dbReference>
<comment type="similarity">
    <text evidence="5 6">Belongs to the FtsA/MreB family.</text>
</comment>
<dbReference type="HAMAP" id="MF_02033">
    <property type="entry name" value="FtsA"/>
    <property type="match status" value="1"/>
</dbReference>
<feature type="domain" description="SHS2" evidence="7">
    <location>
        <begin position="7"/>
        <end position="198"/>
    </location>
</feature>
<keyword evidence="4 5" id="KW-0131">Cell cycle</keyword>
<proteinExistence type="inferred from homology"/>
<dbReference type="CDD" id="cd24048">
    <property type="entry name" value="ASKHA_NBD_FtsA"/>
    <property type="match status" value="1"/>
</dbReference>
<dbReference type="PIRSF" id="PIRSF003101">
    <property type="entry name" value="FtsA"/>
    <property type="match status" value="1"/>
</dbReference>
<reference evidence="8 9" key="1">
    <citation type="journal article" date="2016" name="Nat. Commun.">
        <title>Thousands of microbial genomes shed light on interconnected biogeochemical processes in an aquifer system.</title>
        <authorList>
            <person name="Anantharaman K."/>
            <person name="Brown C.T."/>
            <person name="Hug L.A."/>
            <person name="Sharon I."/>
            <person name="Castelle C.J."/>
            <person name="Probst A.J."/>
            <person name="Thomas B.C."/>
            <person name="Singh A."/>
            <person name="Wilkins M.J."/>
            <person name="Karaoz U."/>
            <person name="Brodie E.L."/>
            <person name="Williams K.H."/>
            <person name="Hubbard S.S."/>
            <person name="Banfield J.F."/>
        </authorList>
    </citation>
    <scope>NUCLEOTIDE SEQUENCE [LARGE SCALE GENOMIC DNA]</scope>
</reference>
<gene>
    <name evidence="5" type="primary">ftsA</name>
    <name evidence="8" type="ORF">A3B21_02270</name>
</gene>
<dbReference type="PANTHER" id="PTHR32432">
    <property type="entry name" value="CELL DIVISION PROTEIN FTSA-RELATED"/>
    <property type="match status" value="1"/>
</dbReference>
<evidence type="ECO:0000256" key="2">
    <source>
        <dbReference type="ARBA" id="ARBA00022618"/>
    </source>
</evidence>
<keyword evidence="3 5" id="KW-0472">Membrane</keyword>
<evidence type="ECO:0000256" key="4">
    <source>
        <dbReference type="ARBA" id="ARBA00023306"/>
    </source>
</evidence>
<dbReference type="EMBL" id="MGEJ01000014">
    <property type="protein sequence ID" value="OGL80176.1"/>
    <property type="molecule type" value="Genomic_DNA"/>
</dbReference>
<dbReference type="Pfam" id="PF14450">
    <property type="entry name" value="FtsA"/>
    <property type="match status" value="1"/>
</dbReference>
<dbReference type="PANTHER" id="PTHR32432:SF4">
    <property type="entry name" value="CELL DIVISION PROTEIN FTSA"/>
    <property type="match status" value="1"/>
</dbReference>
<evidence type="ECO:0000313" key="9">
    <source>
        <dbReference type="Proteomes" id="UP000176897"/>
    </source>
</evidence>
<dbReference type="NCBIfam" id="TIGR01174">
    <property type="entry name" value="ftsA"/>
    <property type="match status" value="1"/>
</dbReference>
<evidence type="ECO:0000256" key="3">
    <source>
        <dbReference type="ARBA" id="ARBA00023136"/>
    </source>
</evidence>
<organism evidence="8 9">
    <name type="scientific">Candidatus Uhrbacteria bacterium RIFCSPLOWO2_01_FULL_47_24</name>
    <dbReference type="NCBI Taxonomy" id="1802401"/>
    <lineage>
        <taxon>Bacteria</taxon>
        <taxon>Candidatus Uhriibacteriota</taxon>
    </lineage>
</organism>
<name>A0A1F7UPH9_9BACT</name>
<comment type="subcellular location">
    <subcellularLocation>
        <location evidence="5">Cell membrane</location>
        <topology evidence="5">Peripheral membrane protein</topology>
        <orientation evidence="5">Cytoplasmic side</orientation>
    </subcellularLocation>
    <text evidence="5">Localizes to the Z ring in an FtsZ-dependent manner. Targeted to the membrane through a conserved C-terminal amphipathic helix.</text>
</comment>
<dbReference type="InterPro" id="IPR043129">
    <property type="entry name" value="ATPase_NBD"/>
</dbReference>
<dbReference type="AlphaFoldDB" id="A0A1F7UPH9"/>
<dbReference type="Pfam" id="PF02491">
    <property type="entry name" value="SHS2_FTSA"/>
    <property type="match status" value="1"/>
</dbReference>